<protein>
    <recommendedName>
        <fullName evidence="2">CCHC-type domain-containing protein</fullName>
    </recommendedName>
</protein>
<reference evidence="1" key="1">
    <citation type="submission" date="2020-11" db="EMBL/GenBank/DDBJ databases">
        <authorList>
            <person name="Tran Van P."/>
        </authorList>
    </citation>
    <scope>NUCLEOTIDE SEQUENCE</scope>
</reference>
<evidence type="ECO:0000313" key="1">
    <source>
        <dbReference type="EMBL" id="CAD7461256.1"/>
    </source>
</evidence>
<organism evidence="1">
    <name type="scientific">Timema tahoe</name>
    <dbReference type="NCBI Taxonomy" id="61484"/>
    <lineage>
        <taxon>Eukaryota</taxon>
        <taxon>Metazoa</taxon>
        <taxon>Ecdysozoa</taxon>
        <taxon>Arthropoda</taxon>
        <taxon>Hexapoda</taxon>
        <taxon>Insecta</taxon>
        <taxon>Pterygota</taxon>
        <taxon>Neoptera</taxon>
        <taxon>Polyneoptera</taxon>
        <taxon>Phasmatodea</taxon>
        <taxon>Timematodea</taxon>
        <taxon>Timematoidea</taxon>
        <taxon>Timematidae</taxon>
        <taxon>Timema</taxon>
    </lineage>
</organism>
<dbReference type="EMBL" id="OE004561">
    <property type="protein sequence ID" value="CAD7461256.1"/>
    <property type="molecule type" value="Genomic_DNA"/>
</dbReference>
<name>A0A7R9NYW7_9NEOP</name>
<accession>A0A7R9NYW7</accession>
<dbReference type="AlphaFoldDB" id="A0A7R9NYW7"/>
<sequence>MKHVRALERVSKKAAVQSLLPSVVSTSSKSSHPRFELPATDIQQKDGKKLVITCHYCGESGHKALYCNKMPAEIREVQNKQDEFRPRTRATTTTPIADFLGNSFSTVPKPLPFPPYSLVYLPSLLVKKRVYNGKLLGSQIVVHHLDIFEEGNSAPAPVEDNC</sequence>
<proteinExistence type="predicted"/>
<gene>
    <name evidence="1" type="ORF">TTEB3V08_LOCUS9168</name>
</gene>
<evidence type="ECO:0008006" key="2">
    <source>
        <dbReference type="Google" id="ProtNLM"/>
    </source>
</evidence>